<feature type="compositionally biased region" description="Polar residues" evidence="1">
    <location>
        <begin position="56"/>
        <end position="86"/>
    </location>
</feature>
<keyword evidence="2" id="KW-1133">Transmembrane helix</keyword>
<keyword evidence="2" id="KW-0812">Transmembrane</keyword>
<reference evidence="4" key="1">
    <citation type="submission" date="2015-08" db="EMBL/GenBank/DDBJ databases">
        <title>Vibrio galatheae sp. nov., a novel member of the Vibrionaceae family isolated from the Solomon Islands.</title>
        <authorList>
            <person name="Giubergia S."/>
            <person name="Machado H."/>
            <person name="Mateiu R.V."/>
            <person name="Gram L."/>
        </authorList>
    </citation>
    <scope>NUCLEOTIDE SEQUENCE [LARGE SCALE GENOMIC DNA]</scope>
    <source>
        <strain evidence="4">DSM 19584</strain>
    </source>
</reference>
<feature type="region of interest" description="Disordered" evidence="1">
    <location>
        <begin position="56"/>
        <end position="93"/>
    </location>
</feature>
<dbReference type="PATRIC" id="fig|693.5.peg.3612"/>
<dbReference type="Proteomes" id="UP000037515">
    <property type="component" value="Unassembled WGS sequence"/>
</dbReference>
<evidence type="ECO:0000313" key="4">
    <source>
        <dbReference type="Proteomes" id="UP000037515"/>
    </source>
</evidence>
<dbReference type="EMBL" id="LHPJ01000026">
    <property type="protein sequence ID" value="KOO02049.1"/>
    <property type="molecule type" value="Genomic_DNA"/>
</dbReference>
<name>A0A0M0HJ00_VIBNE</name>
<proteinExistence type="predicted"/>
<sequence>MMATTVVKGKDKRLVQKSVLTMVCSVGIFRAVILKSAMVIAVIRAKIAAQWNSEGLKTTNTPMKPMSVANTLPNGGVSLSSTTDKGSMSKGAA</sequence>
<organism evidence="3 4">
    <name type="scientific">Vibrio nereis</name>
    <dbReference type="NCBI Taxonomy" id="693"/>
    <lineage>
        <taxon>Bacteria</taxon>
        <taxon>Pseudomonadati</taxon>
        <taxon>Pseudomonadota</taxon>
        <taxon>Gammaproteobacteria</taxon>
        <taxon>Vibrionales</taxon>
        <taxon>Vibrionaceae</taxon>
        <taxon>Vibrio</taxon>
    </lineage>
</organism>
<accession>A0A0M0HJ00</accession>
<evidence type="ECO:0000256" key="1">
    <source>
        <dbReference type="SAM" id="MobiDB-lite"/>
    </source>
</evidence>
<dbReference type="AlphaFoldDB" id="A0A0M0HJ00"/>
<protein>
    <submittedName>
        <fullName evidence="3">Uncharacterized protein</fullName>
    </submittedName>
</protein>
<evidence type="ECO:0000256" key="2">
    <source>
        <dbReference type="SAM" id="Phobius"/>
    </source>
</evidence>
<keyword evidence="4" id="KW-1185">Reference proteome</keyword>
<feature type="transmembrane region" description="Helical" evidence="2">
    <location>
        <begin position="20"/>
        <end position="43"/>
    </location>
</feature>
<evidence type="ECO:0000313" key="3">
    <source>
        <dbReference type="EMBL" id="KOO02049.1"/>
    </source>
</evidence>
<gene>
    <name evidence="3" type="ORF">AKJ17_17780</name>
</gene>
<comment type="caution">
    <text evidence="3">The sequence shown here is derived from an EMBL/GenBank/DDBJ whole genome shotgun (WGS) entry which is preliminary data.</text>
</comment>
<keyword evidence="2" id="KW-0472">Membrane</keyword>